<dbReference type="Pfam" id="PF08241">
    <property type="entry name" value="Methyltransf_11"/>
    <property type="match status" value="1"/>
</dbReference>
<evidence type="ECO:0000256" key="1">
    <source>
        <dbReference type="SAM" id="MobiDB-lite"/>
    </source>
</evidence>
<dbReference type="Proteomes" id="UP001162800">
    <property type="component" value="Chromosome"/>
</dbReference>
<organism evidence="3 4">
    <name type="scientific">Comamonas endophytica</name>
    <dbReference type="NCBI Taxonomy" id="2949090"/>
    <lineage>
        <taxon>Bacteria</taxon>
        <taxon>Pseudomonadati</taxon>
        <taxon>Pseudomonadota</taxon>
        <taxon>Betaproteobacteria</taxon>
        <taxon>Burkholderiales</taxon>
        <taxon>Comamonadaceae</taxon>
        <taxon>Comamonas</taxon>
    </lineage>
</organism>
<feature type="compositionally biased region" description="Low complexity" evidence="1">
    <location>
        <begin position="248"/>
        <end position="258"/>
    </location>
</feature>
<dbReference type="EMBL" id="CP106881">
    <property type="protein sequence ID" value="UYG53238.1"/>
    <property type="molecule type" value="Genomic_DNA"/>
</dbReference>
<keyword evidence="4" id="KW-1185">Reference proteome</keyword>
<protein>
    <submittedName>
        <fullName evidence="3">Class I SAM-dependent methyltransferase</fullName>
    </submittedName>
</protein>
<dbReference type="RefSeq" id="WP_231044482.1">
    <property type="nucleotide sequence ID" value="NZ_CP106881.1"/>
</dbReference>
<dbReference type="GO" id="GO:0032259">
    <property type="term" value="P:methylation"/>
    <property type="evidence" value="ECO:0007669"/>
    <property type="project" value="UniProtKB-KW"/>
</dbReference>
<reference evidence="3" key="1">
    <citation type="submission" date="2022-09" db="EMBL/GenBank/DDBJ databases">
        <title>The complete genome of Acidovorax sp. 5MLIR.</title>
        <authorList>
            <person name="Liu L."/>
            <person name="Yue J."/>
            <person name="Yang F."/>
            <person name="Yuan J."/>
            <person name="Li L."/>
        </authorList>
    </citation>
    <scope>NUCLEOTIDE SEQUENCE</scope>
    <source>
        <strain evidence="3">5MLIR</strain>
    </source>
</reference>
<dbReference type="SUPFAM" id="SSF53335">
    <property type="entry name" value="S-adenosyl-L-methionine-dependent methyltransferases"/>
    <property type="match status" value="1"/>
</dbReference>
<dbReference type="GO" id="GO:0008168">
    <property type="term" value="F:methyltransferase activity"/>
    <property type="evidence" value="ECO:0007669"/>
    <property type="project" value="UniProtKB-KW"/>
</dbReference>
<evidence type="ECO:0000259" key="2">
    <source>
        <dbReference type="Pfam" id="PF08241"/>
    </source>
</evidence>
<name>A0ABY6GEA4_9BURK</name>
<feature type="domain" description="Methyltransferase type 11" evidence="2">
    <location>
        <begin position="82"/>
        <end position="129"/>
    </location>
</feature>
<keyword evidence="3" id="KW-0489">Methyltransferase</keyword>
<dbReference type="InterPro" id="IPR013216">
    <property type="entry name" value="Methyltransf_11"/>
</dbReference>
<dbReference type="Gene3D" id="3.40.50.150">
    <property type="entry name" value="Vaccinia Virus protein VP39"/>
    <property type="match status" value="1"/>
</dbReference>
<evidence type="ECO:0000313" key="4">
    <source>
        <dbReference type="Proteomes" id="UP001162800"/>
    </source>
</evidence>
<sequence length="267" mass="29304">MHHWLDSPTGRYLLDWEQQRCDEAVADVFGYHSLQLGLPMLQGLRANRMPHRWLALQSTAAAAAWTGSIPVDGGPREPVHAVLEASALPFAEASLDLLVLPHTLETTPDPHGALREVARVLVPEGRVVICGINPASWWGMQSALAPRGAHLPDVRSAIGYWRLRDWLRLLALDVQAVEFGCHRPAVQSACWHQRWGWMDPLGERAWPILGGVYCVVATKRVAGMRLLEPAWRVRPQPVAAGAAAPVAQRSGGSNGCHSHGCHSNRKI</sequence>
<proteinExistence type="predicted"/>
<accession>A0ABY6GEA4</accession>
<dbReference type="InterPro" id="IPR029063">
    <property type="entry name" value="SAM-dependent_MTases_sf"/>
</dbReference>
<keyword evidence="3" id="KW-0808">Transferase</keyword>
<feature type="region of interest" description="Disordered" evidence="1">
    <location>
        <begin position="248"/>
        <end position="267"/>
    </location>
</feature>
<gene>
    <name evidence="3" type="ORF">M9799_02585</name>
</gene>
<evidence type="ECO:0000313" key="3">
    <source>
        <dbReference type="EMBL" id="UYG53238.1"/>
    </source>
</evidence>